<dbReference type="HAMAP" id="MF_01925">
    <property type="entry name" value="P5C_reductase"/>
    <property type="match status" value="1"/>
</dbReference>
<dbReference type="InterPro" id="IPR053790">
    <property type="entry name" value="P5CR-like_CS"/>
</dbReference>
<dbReference type="InterPro" id="IPR036291">
    <property type="entry name" value="NAD(P)-bd_dom_sf"/>
</dbReference>
<dbReference type="AlphaFoldDB" id="E1QFX1"/>
<keyword evidence="4" id="KW-0963">Cytoplasm</keyword>
<evidence type="ECO:0000259" key="8">
    <source>
        <dbReference type="Pfam" id="PF03807"/>
    </source>
</evidence>
<comment type="subcellular location">
    <subcellularLocation>
        <location evidence="4">Cytoplasm</location>
    </subcellularLocation>
</comment>
<dbReference type="PROSITE" id="PS00521">
    <property type="entry name" value="P5CR"/>
    <property type="match status" value="1"/>
</dbReference>
<dbReference type="PANTHER" id="PTHR11645">
    <property type="entry name" value="PYRROLINE-5-CARBOXYLATE REDUCTASE"/>
    <property type="match status" value="1"/>
</dbReference>
<dbReference type="Gene3D" id="3.40.50.720">
    <property type="entry name" value="NAD(P)-binding Rossmann-like Domain"/>
    <property type="match status" value="1"/>
</dbReference>
<protein>
    <recommendedName>
        <fullName evidence="4 5">Pyrroline-5-carboxylate reductase</fullName>
        <shortName evidence="4">P5C reductase</shortName>
        <shortName evidence="4">P5CR</shortName>
        <ecNumber evidence="4 5">1.5.1.2</ecNumber>
    </recommendedName>
    <alternativeName>
        <fullName evidence="4">PCA reductase</fullName>
    </alternativeName>
</protein>
<dbReference type="OrthoDB" id="9805754at2"/>
<keyword evidence="11" id="KW-1185">Reference proteome</keyword>
<dbReference type="KEGG" id="dbr:Deba_1213"/>
<dbReference type="InterPro" id="IPR028939">
    <property type="entry name" value="P5C_Rdtase_cat_N"/>
</dbReference>
<dbReference type="Pfam" id="PF14748">
    <property type="entry name" value="P5CR_dimer"/>
    <property type="match status" value="1"/>
</dbReference>
<comment type="catalytic activity">
    <reaction evidence="4 7">
        <text>L-proline + NADP(+) = (S)-1-pyrroline-5-carboxylate + NADPH + 2 H(+)</text>
        <dbReference type="Rhea" id="RHEA:14109"/>
        <dbReference type="ChEBI" id="CHEBI:15378"/>
        <dbReference type="ChEBI" id="CHEBI:17388"/>
        <dbReference type="ChEBI" id="CHEBI:57783"/>
        <dbReference type="ChEBI" id="CHEBI:58349"/>
        <dbReference type="ChEBI" id="CHEBI:60039"/>
        <dbReference type="EC" id="1.5.1.2"/>
    </reaction>
</comment>
<dbReference type="PIRSF" id="PIRSF000193">
    <property type="entry name" value="Pyrrol-5-carb_rd"/>
    <property type="match status" value="1"/>
</dbReference>
<keyword evidence="2 4" id="KW-0521">NADP</keyword>
<feature type="binding site" evidence="6">
    <location>
        <begin position="71"/>
        <end position="74"/>
    </location>
    <ligand>
        <name>NADP(+)</name>
        <dbReference type="ChEBI" id="CHEBI:58349"/>
    </ligand>
</feature>
<dbReference type="UniPathway" id="UPA00098">
    <property type="reaction ID" value="UER00361"/>
</dbReference>
<gene>
    <name evidence="4" type="primary">proC</name>
    <name evidence="10" type="ordered locus">Deba_1213</name>
</gene>
<keyword evidence="3 4" id="KW-0560">Oxidoreductase</keyword>
<evidence type="ECO:0000256" key="5">
    <source>
        <dbReference type="NCBIfam" id="TIGR00112"/>
    </source>
</evidence>
<dbReference type="Pfam" id="PF03807">
    <property type="entry name" value="F420_oxidored"/>
    <property type="match status" value="1"/>
</dbReference>
<dbReference type="STRING" id="644282.Deba_1213"/>
<accession>E1QFX1</accession>
<proteinExistence type="inferred from homology"/>
<reference evidence="10 11" key="1">
    <citation type="journal article" date="2010" name="Stand. Genomic Sci.">
        <title>Complete genome sequence of Desulfarculus baarsii type strain (2st14).</title>
        <authorList>
            <person name="Sun H."/>
            <person name="Spring S."/>
            <person name="Lapidus A."/>
            <person name="Davenport K."/>
            <person name="Del Rio T.G."/>
            <person name="Tice H."/>
            <person name="Nolan M."/>
            <person name="Copeland A."/>
            <person name="Cheng J.F."/>
            <person name="Lucas S."/>
            <person name="Tapia R."/>
            <person name="Goodwin L."/>
            <person name="Pitluck S."/>
            <person name="Ivanova N."/>
            <person name="Pagani I."/>
            <person name="Mavromatis K."/>
            <person name="Ovchinnikova G."/>
            <person name="Pati A."/>
            <person name="Chen A."/>
            <person name="Palaniappan K."/>
            <person name="Hauser L."/>
            <person name="Chang Y.J."/>
            <person name="Jeffries C.D."/>
            <person name="Detter J.C."/>
            <person name="Han C."/>
            <person name="Rohde M."/>
            <person name="Brambilla E."/>
            <person name="Goker M."/>
            <person name="Woyke T."/>
            <person name="Bristow J."/>
            <person name="Eisen J.A."/>
            <person name="Markowitz V."/>
            <person name="Hugenholtz P."/>
            <person name="Kyrpides N.C."/>
            <person name="Klenk H.P."/>
            <person name="Land M."/>
        </authorList>
    </citation>
    <scope>NUCLEOTIDE SEQUENCE [LARGE SCALE GENOMIC DNA]</scope>
    <source>
        <strain evidence="11">ATCC 33931 / DSM 2075 / LMG 7858 / VKM B-1802 / 2st14</strain>
    </source>
</reference>
<dbReference type="FunFam" id="1.10.3730.10:FF:000001">
    <property type="entry name" value="Pyrroline-5-carboxylate reductase"/>
    <property type="match status" value="1"/>
</dbReference>
<feature type="domain" description="Pyrroline-5-carboxylate reductase catalytic N-terminal" evidence="8">
    <location>
        <begin position="6"/>
        <end position="100"/>
    </location>
</feature>
<sequence>MAIEGRLGLVGGGNMGAALLGGLLAKAVIEPGRVVVVEKDAAKAAALGERFGVETRAELAAMGRVNVAILAIKPADVAACAKALGPLVGEGGLVISLAAGVSSQTVAAELPPNLAVVRAMPNTPALIGRGATAICPGRGADAAAMQTAATIFEAAGRVVVVAERQMEAVTGLSGSGPGYVYLIIEALADAGVRLGLDRPTALSLAAATVGGSAEMVMRSGQHPAALKDQVTSPGGTTMAGLAVLERAGLRGLLMDAVAAAAARGAELAGK</sequence>
<comment type="pathway">
    <text evidence="4 7">Amino-acid biosynthesis; L-proline biosynthesis; L-proline from L-glutamate 5-semialdehyde: step 1/1.</text>
</comment>
<comment type="catalytic activity">
    <reaction evidence="4">
        <text>L-proline + NAD(+) = (S)-1-pyrroline-5-carboxylate + NADH + 2 H(+)</text>
        <dbReference type="Rhea" id="RHEA:14105"/>
        <dbReference type="ChEBI" id="CHEBI:15378"/>
        <dbReference type="ChEBI" id="CHEBI:17388"/>
        <dbReference type="ChEBI" id="CHEBI:57540"/>
        <dbReference type="ChEBI" id="CHEBI:57945"/>
        <dbReference type="ChEBI" id="CHEBI:60039"/>
        <dbReference type="EC" id="1.5.1.2"/>
    </reaction>
</comment>
<dbReference type="SUPFAM" id="SSF48179">
    <property type="entry name" value="6-phosphogluconate dehydrogenase C-terminal domain-like"/>
    <property type="match status" value="1"/>
</dbReference>
<dbReference type="HOGENOM" id="CLU_042344_3_1_7"/>
<evidence type="ECO:0000256" key="1">
    <source>
        <dbReference type="ARBA" id="ARBA00005525"/>
    </source>
</evidence>
<dbReference type="EC" id="1.5.1.2" evidence="4 5"/>
<dbReference type="GO" id="GO:0055129">
    <property type="term" value="P:L-proline biosynthetic process"/>
    <property type="evidence" value="ECO:0007669"/>
    <property type="project" value="UniProtKB-UniRule"/>
</dbReference>
<evidence type="ECO:0000256" key="4">
    <source>
        <dbReference type="HAMAP-Rule" id="MF_01925"/>
    </source>
</evidence>
<dbReference type="eggNOG" id="COG0345">
    <property type="taxonomic scope" value="Bacteria"/>
</dbReference>
<feature type="domain" description="Pyrroline-5-carboxylate reductase dimerisation" evidence="9">
    <location>
        <begin position="163"/>
        <end position="267"/>
    </location>
</feature>
<dbReference type="GO" id="GO:0005737">
    <property type="term" value="C:cytoplasm"/>
    <property type="evidence" value="ECO:0007669"/>
    <property type="project" value="UniProtKB-SubCell"/>
</dbReference>
<evidence type="ECO:0000313" key="11">
    <source>
        <dbReference type="Proteomes" id="UP000009047"/>
    </source>
</evidence>
<dbReference type="Gene3D" id="1.10.3730.10">
    <property type="entry name" value="ProC C-terminal domain-like"/>
    <property type="match status" value="1"/>
</dbReference>
<dbReference type="Proteomes" id="UP000009047">
    <property type="component" value="Chromosome"/>
</dbReference>
<evidence type="ECO:0000256" key="7">
    <source>
        <dbReference type="RuleBase" id="RU003903"/>
    </source>
</evidence>
<organism evidence="10 11">
    <name type="scientific">Desulfarculus baarsii (strain ATCC 33931 / DSM 2075 / LMG 7858 / VKM B-1802 / 2st14)</name>
    <dbReference type="NCBI Taxonomy" id="644282"/>
    <lineage>
        <taxon>Bacteria</taxon>
        <taxon>Pseudomonadati</taxon>
        <taxon>Thermodesulfobacteriota</taxon>
        <taxon>Desulfarculia</taxon>
        <taxon>Desulfarculales</taxon>
        <taxon>Desulfarculaceae</taxon>
        <taxon>Desulfarculus</taxon>
    </lineage>
</organism>
<dbReference type="SUPFAM" id="SSF51735">
    <property type="entry name" value="NAD(P)-binding Rossmann-fold domains"/>
    <property type="match status" value="1"/>
</dbReference>
<evidence type="ECO:0000256" key="6">
    <source>
        <dbReference type="PIRSR" id="PIRSR000193-1"/>
    </source>
</evidence>
<evidence type="ECO:0000256" key="3">
    <source>
        <dbReference type="ARBA" id="ARBA00023002"/>
    </source>
</evidence>
<evidence type="ECO:0000259" key="9">
    <source>
        <dbReference type="Pfam" id="PF14748"/>
    </source>
</evidence>
<dbReference type="InterPro" id="IPR008927">
    <property type="entry name" value="6-PGluconate_DH-like_C_sf"/>
</dbReference>
<name>E1QFX1_DESB2</name>
<dbReference type="RefSeq" id="WP_013258035.1">
    <property type="nucleotide sequence ID" value="NC_014365.1"/>
</dbReference>
<evidence type="ECO:0000313" key="10">
    <source>
        <dbReference type="EMBL" id="ADK84581.1"/>
    </source>
</evidence>
<keyword evidence="4 7" id="KW-0028">Amino-acid biosynthesis</keyword>
<comment type="similarity">
    <text evidence="1 4 7">Belongs to the pyrroline-5-carboxylate reductase family.</text>
</comment>
<evidence type="ECO:0000256" key="2">
    <source>
        <dbReference type="ARBA" id="ARBA00022857"/>
    </source>
</evidence>
<keyword evidence="4 7" id="KW-0641">Proline biosynthesis</keyword>
<dbReference type="EMBL" id="CP002085">
    <property type="protein sequence ID" value="ADK84581.1"/>
    <property type="molecule type" value="Genomic_DNA"/>
</dbReference>
<dbReference type="InterPro" id="IPR000304">
    <property type="entry name" value="Pyrroline-COOH_reductase"/>
</dbReference>
<dbReference type="InterPro" id="IPR029036">
    <property type="entry name" value="P5CR_dimer"/>
</dbReference>
<dbReference type="PANTHER" id="PTHR11645:SF0">
    <property type="entry name" value="PYRROLINE-5-CARBOXYLATE REDUCTASE 3"/>
    <property type="match status" value="1"/>
</dbReference>
<dbReference type="GO" id="GO:0004735">
    <property type="term" value="F:pyrroline-5-carboxylate reductase activity"/>
    <property type="evidence" value="ECO:0007669"/>
    <property type="project" value="UniProtKB-UniRule"/>
</dbReference>
<comment type="function">
    <text evidence="4">Catalyzes the reduction of 1-pyrroline-5-carboxylate (PCA) to L-proline.</text>
</comment>
<dbReference type="NCBIfam" id="TIGR00112">
    <property type="entry name" value="proC"/>
    <property type="match status" value="1"/>
</dbReference>